<dbReference type="SUPFAM" id="SSF56672">
    <property type="entry name" value="DNA/RNA polymerases"/>
    <property type="match status" value="1"/>
</dbReference>
<evidence type="ECO:0000313" key="4">
    <source>
        <dbReference type="EMBL" id="XCA33571.1"/>
    </source>
</evidence>
<dbReference type="InterPro" id="IPR000477">
    <property type="entry name" value="RT_dom"/>
</dbReference>
<proteinExistence type="inferred from homology"/>
<dbReference type="EMBL" id="CP158586">
    <property type="protein sequence ID" value="XCA33705.1"/>
    <property type="molecule type" value="Genomic_DNA"/>
</dbReference>
<evidence type="ECO:0000256" key="1">
    <source>
        <dbReference type="ARBA" id="ARBA00034120"/>
    </source>
</evidence>
<comment type="similarity">
    <text evidence="1">Belongs to the bacterial reverse transcriptase family.</text>
</comment>
<dbReference type="EMBL" id="CP158586">
    <property type="protein sequence ID" value="XCA33571.1"/>
    <property type="molecule type" value="Genomic_DNA"/>
</dbReference>
<dbReference type="Pfam" id="PF00078">
    <property type="entry name" value="RVT_1"/>
    <property type="match status" value="1"/>
</dbReference>
<accession>A0AAU7YIK4</accession>
<dbReference type="PROSITE" id="PS50878">
    <property type="entry name" value="RT_POL"/>
    <property type="match status" value="1"/>
</dbReference>
<keyword evidence="3" id="KW-0695">RNA-directed DNA polymerase</keyword>
<dbReference type="EMBL" id="CP158586">
    <property type="protein sequence ID" value="XCA33443.1"/>
    <property type="molecule type" value="Genomic_DNA"/>
</dbReference>
<dbReference type="GO" id="GO:0003964">
    <property type="term" value="F:RNA-directed DNA polymerase activity"/>
    <property type="evidence" value="ECO:0007669"/>
    <property type="project" value="UniProtKB-KW"/>
</dbReference>
<dbReference type="InterPro" id="IPR043502">
    <property type="entry name" value="DNA/RNA_pol_sf"/>
</dbReference>
<dbReference type="CDD" id="cd01651">
    <property type="entry name" value="RT_G2_intron"/>
    <property type="match status" value="1"/>
</dbReference>
<reference evidence="3" key="1">
    <citation type="submission" date="2024-06" db="EMBL/GenBank/DDBJ databases">
        <title>Genome assembly of the Polyergus mexicanus.</title>
        <authorList>
            <person name="Cash E."/>
            <person name="Tustsui N.D."/>
            <person name="Ward P."/>
            <person name="Nguyen O."/>
            <person name="Sahasrabudhe R."/>
            <person name="Fairbairn C.W."/>
            <person name="Seligmann W.E."/>
            <person name="Sacco S."/>
            <person name="Beraut E."/>
            <person name="Miller C."/>
            <person name="Toffelmier E."/>
            <person name="Shaffer H.B."/>
        </authorList>
    </citation>
    <scope>NUCLEOTIDE SEQUENCE</scope>
    <source>
        <strain evidence="3">NDT 795.1</strain>
    </source>
</reference>
<gene>
    <name evidence="3" type="ORF">ABS808_01015</name>
    <name evidence="4" type="ORF">ABS808_01810</name>
    <name evidence="5" type="ORF">ABS808_02655</name>
</gene>
<evidence type="ECO:0000313" key="5">
    <source>
        <dbReference type="EMBL" id="XCA33705.1"/>
    </source>
</evidence>
<evidence type="ECO:0000259" key="2">
    <source>
        <dbReference type="PROSITE" id="PS50878"/>
    </source>
</evidence>
<name>A0AAU7YIK4_9RICK</name>
<dbReference type="PANTHER" id="PTHR34047:SF10">
    <property type="entry name" value="GROUP II INTRON-ASSOCIATED OPEN READING FRAME"/>
    <property type="match status" value="1"/>
</dbReference>
<dbReference type="PANTHER" id="PTHR34047">
    <property type="entry name" value="NUCLEAR INTRON MATURASE 1, MITOCHONDRIAL-RELATED"/>
    <property type="match status" value="1"/>
</dbReference>
<feature type="domain" description="Reverse transcriptase" evidence="2">
    <location>
        <begin position="87"/>
        <end position="342"/>
    </location>
</feature>
<dbReference type="InterPro" id="IPR025960">
    <property type="entry name" value="RVT_N"/>
</dbReference>
<evidence type="ECO:0000313" key="3">
    <source>
        <dbReference type="EMBL" id="XCA33443.1"/>
    </source>
</evidence>
<keyword evidence="3" id="KW-0808">Transferase</keyword>
<keyword evidence="3" id="KW-0548">Nucleotidyltransferase</keyword>
<dbReference type="AlphaFoldDB" id="A0AAU7YIK4"/>
<dbReference type="InterPro" id="IPR051083">
    <property type="entry name" value="GrpII_Intron_Splice-Mob/Def"/>
</dbReference>
<protein>
    <submittedName>
        <fullName evidence="3">Reverse transcriptase domain-containing protein</fullName>
    </submittedName>
</protein>
<organism evidence="3">
    <name type="scientific">Wolbachia endosymbiont of Polyergus mexicanus</name>
    <dbReference type="NCBI Taxonomy" id="3171167"/>
    <lineage>
        <taxon>Bacteria</taxon>
        <taxon>Pseudomonadati</taxon>
        <taxon>Pseudomonadota</taxon>
        <taxon>Alphaproteobacteria</taxon>
        <taxon>Rickettsiales</taxon>
        <taxon>Anaplasmataceae</taxon>
        <taxon>Wolbachieae</taxon>
        <taxon>Wolbachia</taxon>
    </lineage>
</organism>
<sequence>MSQRKVRYEWNTIPWRKLEKSVFKLQKRIYRASKCNDIKKMHNLQRLLLASTSARTLAVRRVTQDNRGKKTAGIDGKASLNQKEKMLLAYSMDLKRKAKPSRRVWIPKPGKPLERRPLGIPTISCRAKQTLVKMALEPEWEAKLEPNTYGFRPGRSCHDAIEAIFDVLKQKTAYVLDADISGCFDNINHNKLLEKLNTTPTLKKIIRGWLGAGVMEDGKLQSTKRGTIQGGTISPLLACVALHGLEQHVKKALISELFQCMKRKYGRISHKNAQKSISVIFYCDDFVIIHENEEIILKAKTLVEEWLETIELELKPSKTRVSHTLRTIDEKKTGFDFLGFSIRQYPTKESKKGYK</sequence>
<dbReference type="Pfam" id="PF13655">
    <property type="entry name" value="RVT_N"/>
    <property type="match status" value="1"/>
</dbReference>